<dbReference type="InterPro" id="IPR052373">
    <property type="entry name" value="Gamma-glu_amide_hydrolase"/>
</dbReference>
<keyword evidence="4" id="KW-1185">Reference proteome</keyword>
<organism evidence="3 4">
    <name type="scientific">Cetraspora pellucida</name>
    <dbReference type="NCBI Taxonomy" id="1433469"/>
    <lineage>
        <taxon>Eukaryota</taxon>
        <taxon>Fungi</taxon>
        <taxon>Fungi incertae sedis</taxon>
        <taxon>Mucoromycota</taxon>
        <taxon>Glomeromycotina</taxon>
        <taxon>Glomeromycetes</taxon>
        <taxon>Diversisporales</taxon>
        <taxon>Gigasporaceae</taxon>
        <taxon>Cetraspora</taxon>
    </lineage>
</organism>
<keyword evidence="1" id="KW-0315">Glutamine amidotransferase</keyword>
<dbReference type="SUPFAM" id="SSF56235">
    <property type="entry name" value="N-terminal nucleophile aminohydrolases (Ntn hydrolases)"/>
    <property type="match status" value="1"/>
</dbReference>
<dbReference type="GO" id="GO:0061672">
    <property type="term" value="C:glutathione hydrolase complex"/>
    <property type="evidence" value="ECO:0007669"/>
    <property type="project" value="TreeGrafter"/>
</dbReference>
<dbReference type="OrthoDB" id="14446at2759"/>
<gene>
    <name evidence="3" type="ORF">CPELLU_LOCUS607</name>
</gene>
<dbReference type="GO" id="GO:0005737">
    <property type="term" value="C:cytoplasm"/>
    <property type="evidence" value="ECO:0007669"/>
    <property type="project" value="TreeGrafter"/>
</dbReference>
<sequence length="222" mass="24956">MKGDGFGVGWYKSNPDVTSTPCIFTSITPAWNNQNLSRLAEEIRSSLVFAHVRASTTGALSETNCHPWKFGRLMWMHNGHIAGFNKIKRKLQQSLRDDIFLFVQGNTDSEWAFALFLNQLDDPINGQFDHETLKIAMLKTIDQLNNWAEDAGINESSLLNFAVTDGHSVICTRYINSKTDEAASLYFSSGTKFTEYKPGHYRMTKADKREDIVLVASGIVPI</sequence>
<protein>
    <submittedName>
        <fullName evidence="3">16222_t:CDS:1</fullName>
    </submittedName>
</protein>
<evidence type="ECO:0000313" key="4">
    <source>
        <dbReference type="Proteomes" id="UP000789759"/>
    </source>
</evidence>
<comment type="caution">
    <text evidence="3">The sequence shown here is derived from an EMBL/GenBank/DDBJ whole genome shotgun (WGS) entry which is preliminary data.</text>
</comment>
<dbReference type="EMBL" id="CAJVQA010000178">
    <property type="protein sequence ID" value="CAG8460632.1"/>
    <property type="molecule type" value="Genomic_DNA"/>
</dbReference>
<dbReference type="GO" id="GO:0006751">
    <property type="term" value="P:glutathione catabolic process"/>
    <property type="evidence" value="ECO:0007669"/>
    <property type="project" value="TreeGrafter"/>
</dbReference>
<dbReference type="Proteomes" id="UP000789759">
    <property type="component" value="Unassembled WGS sequence"/>
</dbReference>
<accession>A0A9N8VTP3</accession>
<dbReference type="CDD" id="cd01908">
    <property type="entry name" value="YafJ"/>
    <property type="match status" value="1"/>
</dbReference>
<dbReference type="Gene3D" id="3.60.20.10">
    <property type="entry name" value="Glutamine Phosphoribosylpyrophosphate, subunit 1, domain 1"/>
    <property type="match status" value="1"/>
</dbReference>
<feature type="domain" description="Glutamine amidotransferase type-2" evidence="2">
    <location>
        <begin position="1"/>
        <end position="222"/>
    </location>
</feature>
<dbReference type="PANTHER" id="PTHR43187">
    <property type="entry name" value="GLUTAMINE AMIDOTRANSFERASE DUG3-RELATED"/>
    <property type="match status" value="1"/>
</dbReference>
<dbReference type="GO" id="GO:0008242">
    <property type="term" value="F:omega peptidase activity"/>
    <property type="evidence" value="ECO:0007669"/>
    <property type="project" value="TreeGrafter"/>
</dbReference>
<dbReference type="InterPro" id="IPR017932">
    <property type="entry name" value="GATase_2_dom"/>
</dbReference>
<proteinExistence type="predicted"/>
<dbReference type="InterPro" id="IPR026869">
    <property type="entry name" value="EgtC-like"/>
</dbReference>
<reference evidence="3" key="1">
    <citation type="submission" date="2021-06" db="EMBL/GenBank/DDBJ databases">
        <authorList>
            <person name="Kallberg Y."/>
            <person name="Tangrot J."/>
            <person name="Rosling A."/>
        </authorList>
    </citation>
    <scope>NUCLEOTIDE SEQUENCE</scope>
    <source>
        <strain evidence="3">FL966</strain>
    </source>
</reference>
<evidence type="ECO:0000313" key="3">
    <source>
        <dbReference type="EMBL" id="CAG8460632.1"/>
    </source>
</evidence>
<name>A0A9N8VTP3_9GLOM</name>
<dbReference type="InterPro" id="IPR029055">
    <property type="entry name" value="Ntn_hydrolases_N"/>
</dbReference>
<evidence type="ECO:0000259" key="2">
    <source>
        <dbReference type="PROSITE" id="PS51278"/>
    </source>
</evidence>
<dbReference type="AlphaFoldDB" id="A0A9N8VTP3"/>
<dbReference type="PROSITE" id="PS51278">
    <property type="entry name" value="GATASE_TYPE_2"/>
    <property type="match status" value="1"/>
</dbReference>
<dbReference type="PANTHER" id="PTHR43187:SF1">
    <property type="entry name" value="GLUTAMINE AMIDOTRANSFERASE DUG3-RELATED"/>
    <property type="match status" value="1"/>
</dbReference>
<dbReference type="Pfam" id="PF13230">
    <property type="entry name" value="GATase_4"/>
    <property type="match status" value="1"/>
</dbReference>
<evidence type="ECO:0000256" key="1">
    <source>
        <dbReference type="ARBA" id="ARBA00022962"/>
    </source>
</evidence>